<comment type="subcellular location">
    <subcellularLocation>
        <location evidence="1">Cytoplasm</location>
    </subcellularLocation>
</comment>
<sequence>MTRVVESGEAMQAAGRELAGLLRAGDLVVLRGGLGAGKTTLTQGIGAGLGVRGAITSPTFVIARVHPSLTGGPALVHVDAYRLRSLDEVDDLDLDASLADSVTVVEWGTGLVEGLAEDRLEVEVERSVGLEGAGEARTLRLAGVGPRWAGVALP</sequence>
<dbReference type="Proteomes" id="UP000281955">
    <property type="component" value="Unassembled WGS sequence"/>
</dbReference>
<dbReference type="GO" id="GO:0005524">
    <property type="term" value="F:ATP binding"/>
    <property type="evidence" value="ECO:0007669"/>
    <property type="project" value="UniProtKB-KW"/>
</dbReference>
<keyword evidence="7" id="KW-0547">Nucleotide-binding</keyword>
<dbReference type="InterPro" id="IPR003442">
    <property type="entry name" value="T6A_TsaE"/>
</dbReference>
<keyword evidence="5" id="KW-0819">tRNA processing</keyword>
<dbReference type="AlphaFoldDB" id="A0A420XKY9"/>
<keyword evidence="9" id="KW-0460">Magnesium</keyword>
<evidence type="ECO:0000256" key="11">
    <source>
        <dbReference type="ARBA" id="ARBA00032441"/>
    </source>
</evidence>
<keyword evidence="6" id="KW-0479">Metal-binding</keyword>
<accession>A0A420XKY9</accession>
<evidence type="ECO:0000256" key="4">
    <source>
        <dbReference type="ARBA" id="ARBA00022490"/>
    </source>
</evidence>
<evidence type="ECO:0000313" key="12">
    <source>
        <dbReference type="EMBL" id="RKS69302.1"/>
    </source>
</evidence>
<evidence type="ECO:0000256" key="1">
    <source>
        <dbReference type="ARBA" id="ARBA00004496"/>
    </source>
</evidence>
<dbReference type="EMBL" id="RBWV01000015">
    <property type="protein sequence ID" value="RKS69302.1"/>
    <property type="molecule type" value="Genomic_DNA"/>
</dbReference>
<organism evidence="12 13">
    <name type="scientific">Motilibacter peucedani</name>
    <dbReference type="NCBI Taxonomy" id="598650"/>
    <lineage>
        <taxon>Bacteria</taxon>
        <taxon>Bacillati</taxon>
        <taxon>Actinomycetota</taxon>
        <taxon>Actinomycetes</taxon>
        <taxon>Motilibacterales</taxon>
        <taxon>Motilibacteraceae</taxon>
        <taxon>Motilibacter</taxon>
    </lineage>
</organism>
<dbReference type="Pfam" id="PF02367">
    <property type="entry name" value="TsaE"/>
    <property type="match status" value="1"/>
</dbReference>
<evidence type="ECO:0000256" key="9">
    <source>
        <dbReference type="ARBA" id="ARBA00022842"/>
    </source>
</evidence>
<evidence type="ECO:0000256" key="10">
    <source>
        <dbReference type="ARBA" id="ARBA00024908"/>
    </source>
</evidence>
<evidence type="ECO:0000256" key="8">
    <source>
        <dbReference type="ARBA" id="ARBA00022840"/>
    </source>
</evidence>
<evidence type="ECO:0000256" key="7">
    <source>
        <dbReference type="ARBA" id="ARBA00022741"/>
    </source>
</evidence>
<dbReference type="FunCoup" id="A0A420XKY9">
    <property type="interactions" value="73"/>
</dbReference>
<protein>
    <recommendedName>
        <fullName evidence="3">tRNA threonylcarbamoyladenosine biosynthesis protein TsaE</fullName>
    </recommendedName>
    <alternativeName>
        <fullName evidence="11">t(6)A37 threonylcarbamoyladenosine biosynthesis protein TsaE</fullName>
    </alternativeName>
</protein>
<evidence type="ECO:0000256" key="2">
    <source>
        <dbReference type="ARBA" id="ARBA00007599"/>
    </source>
</evidence>
<gene>
    <name evidence="12" type="ORF">CLV35_3479</name>
</gene>
<dbReference type="InParanoid" id="A0A420XKY9"/>
<comment type="similarity">
    <text evidence="2">Belongs to the TsaE family.</text>
</comment>
<dbReference type="NCBIfam" id="TIGR00150">
    <property type="entry name" value="T6A_YjeE"/>
    <property type="match status" value="1"/>
</dbReference>
<name>A0A420XKY9_9ACTN</name>
<dbReference type="InterPro" id="IPR027417">
    <property type="entry name" value="P-loop_NTPase"/>
</dbReference>
<dbReference type="GO" id="GO:0005737">
    <property type="term" value="C:cytoplasm"/>
    <property type="evidence" value="ECO:0007669"/>
    <property type="project" value="UniProtKB-SubCell"/>
</dbReference>
<keyword evidence="4" id="KW-0963">Cytoplasm</keyword>
<dbReference type="GO" id="GO:0002949">
    <property type="term" value="P:tRNA threonylcarbamoyladenosine modification"/>
    <property type="evidence" value="ECO:0007669"/>
    <property type="project" value="InterPro"/>
</dbReference>
<dbReference type="RefSeq" id="WP_121194731.1">
    <property type="nucleotide sequence ID" value="NZ_RBWV01000015.1"/>
</dbReference>
<evidence type="ECO:0000313" key="13">
    <source>
        <dbReference type="Proteomes" id="UP000281955"/>
    </source>
</evidence>
<comment type="function">
    <text evidence="10">Required for the formation of a threonylcarbamoyl group on adenosine at position 37 (t(6)A37) in tRNAs that read codons beginning with adenine. Is involved in the transfer of the threonylcarbamoyl moiety of threonylcarbamoyl-AMP (TC-AMP) to the N6 group of A37, together with TsaD and TsaB. TsaE seems to play an indirect role in the t(6)A biosynthesis pathway, possibly in regulating the core enzymatic function of TsaD.</text>
</comment>
<proteinExistence type="inferred from homology"/>
<keyword evidence="13" id="KW-1185">Reference proteome</keyword>
<comment type="caution">
    <text evidence="12">The sequence shown here is derived from an EMBL/GenBank/DDBJ whole genome shotgun (WGS) entry which is preliminary data.</text>
</comment>
<dbReference type="Gene3D" id="3.40.50.300">
    <property type="entry name" value="P-loop containing nucleotide triphosphate hydrolases"/>
    <property type="match status" value="1"/>
</dbReference>
<evidence type="ECO:0000256" key="6">
    <source>
        <dbReference type="ARBA" id="ARBA00022723"/>
    </source>
</evidence>
<evidence type="ECO:0000256" key="3">
    <source>
        <dbReference type="ARBA" id="ARBA00019010"/>
    </source>
</evidence>
<keyword evidence="8" id="KW-0067">ATP-binding</keyword>
<evidence type="ECO:0000256" key="5">
    <source>
        <dbReference type="ARBA" id="ARBA00022694"/>
    </source>
</evidence>
<dbReference type="PANTHER" id="PTHR33540">
    <property type="entry name" value="TRNA THREONYLCARBAMOYLADENOSINE BIOSYNTHESIS PROTEIN TSAE"/>
    <property type="match status" value="1"/>
</dbReference>
<reference evidence="12 13" key="1">
    <citation type="submission" date="2018-10" db="EMBL/GenBank/DDBJ databases">
        <title>Genomic Encyclopedia of Archaeal and Bacterial Type Strains, Phase II (KMG-II): from individual species to whole genera.</title>
        <authorList>
            <person name="Goeker M."/>
        </authorList>
    </citation>
    <scope>NUCLEOTIDE SEQUENCE [LARGE SCALE GENOMIC DNA]</scope>
    <source>
        <strain evidence="12 13">RP-AC37</strain>
    </source>
</reference>
<dbReference type="OrthoDB" id="9800307at2"/>
<dbReference type="PANTHER" id="PTHR33540:SF2">
    <property type="entry name" value="TRNA THREONYLCARBAMOYLADENOSINE BIOSYNTHESIS PROTEIN TSAE"/>
    <property type="match status" value="1"/>
</dbReference>
<dbReference type="SUPFAM" id="SSF52540">
    <property type="entry name" value="P-loop containing nucleoside triphosphate hydrolases"/>
    <property type="match status" value="1"/>
</dbReference>
<dbReference type="GO" id="GO:0046872">
    <property type="term" value="F:metal ion binding"/>
    <property type="evidence" value="ECO:0007669"/>
    <property type="project" value="UniProtKB-KW"/>
</dbReference>